<dbReference type="RefSeq" id="XP_041190413.1">
    <property type="nucleotide sequence ID" value="XM_041331326.1"/>
</dbReference>
<feature type="region of interest" description="Disordered" evidence="1">
    <location>
        <begin position="66"/>
        <end position="93"/>
    </location>
</feature>
<evidence type="ECO:0000256" key="1">
    <source>
        <dbReference type="SAM" id="MobiDB-lite"/>
    </source>
</evidence>
<evidence type="ECO:0000313" key="3">
    <source>
        <dbReference type="Proteomes" id="UP000807769"/>
    </source>
</evidence>
<reference evidence="2" key="1">
    <citation type="journal article" date="2020" name="New Phytol.">
        <title>Comparative genomics reveals dynamic genome evolution in host specialist ectomycorrhizal fungi.</title>
        <authorList>
            <person name="Lofgren L.A."/>
            <person name="Nguyen N.H."/>
            <person name="Vilgalys R."/>
            <person name="Ruytinx J."/>
            <person name="Liao H.L."/>
            <person name="Branco S."/>
            <person name="Kuo A."/>
            <person name="LaButti K."/>
            <person name="Lipzen A."/>
            <person name="Andreopoulos W."/>
            <person name="Pangilinan J."/>
            <person name="Riley R."/>
            <person name="Hundley H."/>
            <person name="Na H."/>
            <person name="Barry K."/>
            <person name="Grigoriev I.V."/>
            <person name="Stajich J.E."/>
            <person name="Kennedy P.G."/>
        </authorList>
    </citation>
    <scope>NUCLEOTIDE SEQUENCE</scope>
    <source>
        <strain evidence="2">MN1</strain>
    </source>
</reference>
<gene>
    <name evidence="2" type="ORF">BJ212DRAFT_1277008</name>
</gene>
<protein>
    <submittedName>
        <fullName evidence="2">Uncharacterized protein</fullName>
    </submittedName>
</protein>
<sequence length="142" mass="16253">MQILCITCDNASNNDVMVQELSEKIPAFRGATTHTHCFLHTVNLVAKSLIQEFDIKKRDADQVLAKADNVDNEESEDEEEVDDSNTADAELKDNDEGWVNEVELLEPDEWKVLEREIQPMKLALVKVGKKKHTYLNTQYLCF</sequence>
<evidence type="ECO:0000313" key="2">
    <source>
        <dbReference type="EMBL" id="KAG1812131.1"/>
    </source>
</evidence>
<proteinExistence type="predicted"/>
<name>A0A9P7E5S7_9AGAM</name>
<feature type="compositionally biased region" description="Acidic residues" evidence="1">
    <location>
        <begin position="70"/>
        <end position="85"/>
    </location>
</feature>
<dbReference type="EMBL" id="JABBWG010000027">
    <property type="protein sequence ID" value="KAG1812131.1"/>
    <property type="molecule type" value="Genomic_DNA"/>
</dbReference>
<organism evidence="2 3">
    <name type="scientific">Suillus subaureus</name>
    <dbReference type="NCBI Taxonomy" id="48587"/>
    <lineage>
        <taxon>Eukaryota</taxon>
        <taxon>Fungi</taxon>
        <taxon>Dikarya</taxon>
        <taxon>Basidiomycota</taxon>
        <taxon>Agaricomycotina</taxon>
        <taxon>Agaricomycetes</taxon>
        <taxon>Agaricomycetidae</taxon>
        <taxon>Boletales</taxon>
        <taxon>Suillineae</taxon>
        <taxon>Suillaceae</taxon>
        <taxon>Suillus</taxon>
    </lineage>
</organism>
<accession>A0A9P7E5S7</accession>
<dbReference type="AlphaFoldDB" id="A0A9P7E5S7"/>
<dbReference type="Proteomes" id="UP000807769">
    <property type="component" value="Unassembled WGS sequence"/>
</dbReference>
<dbReference type="GeneID" id="64625343"/>
<keyword evidence="3" id="KW-1185">Reference proteome</keyword>
<dbReference type="OrthoDB" id="2748837at2759"/>
<comment type="caution">
    <text evidence="2">The sequence shown here is derived from an EMBL/GenBank/DDBJ whole genome shotgun (WGS) entry which is preliminary data.</text>
</comment>